<keyword evidence="4 14" id="KW-0812">Transmembrane</keyword>
<dbReference type="GO" id="GO:0006633">
    <property type="term" value="P:fatty acid biosynthetic process"/>
    <property type="evidence" value="ECO:0007669"/>
    <property type="project" value="UniProtKB-KW"/>
</dbReference>
<dbReference type="GO" id="GO:0080132">
    <property type="term" value="F:fatty acid 2-hydroxylase activity"/>
    <property type="evidence" value="ECO:0007669"/>
    <property type="project" value="InterPro"/>
</dbReference>
<evidence type="ECO:0000256" key="3">
    <source>
        <dbReference type="ARBA" id="ARBA00022516"/>
    </source>
</evidence>
<dbReference type="EMBL" id="QFQP01000036">
    <property type="protein sequence ID" value="PZR06716.1"/>
    <property type="molecule type" value="Genomic_DNA"/>
</dbReference>
<evidence type="ECO:0000256" key="2">
    <source>
        <dbReference type="ARBA" id="ARBA00004477"/>
    </source>
</evidence>
<dbReference type="InterPro" id="IPR006694">
    <property type="entry name" value="Fatty_acid_hydroxylase"/>
</dbReference>
<dbReference type="GO" id="GO:0016020">
    <property type="term" value="C:membrane"/>
    <property type="evidence" value="ECO:0007669"/>
    <property type="project" value="InterPro"/>
</dbReference>
<keyword evidence="7" id="KW-0276">Fatty acid metabolism</keyword>
<evidence type="ECO:0000256" key="13">
    <source>
        <dbReference type="ARBA" id="ARBA00023160"/>
    </source>
</evidence>
<dbReference type="Proteomes" id="UP000249061">
    <property type="component" value="Unassembled WGS sequence"/>
</dbReference>
<comment type="cofactor">
    <cofactor evidence="1">
        <name>Zn(2+)</name>
        <dbReference type="ChEBI" id="CHEBI:29105"/>
    </cofactor>
</comment>
<evidence type="ECO:0000256" key="14">
    <source>
        <dbReference type="SAM" id="Phobius"/>
    </source>
</evidence>
<keyword evidence="12 14" id="KW-0472">Membrane</keyword>
<dbReference type="PANTHER" id="PTHR12863:SF1">
    <property type="entry name" value="FATTY ACID 2-HYDROXYLASE"/>
    <property type="match status" value="1"/>
</dbReference>
<feature type="transmembrane region" description="Helical" evidence="14">
    <location>
        <begin position="60"/>
        <end position="81"/>
    </location>
</feature>
<evidence type="ECO:0000256" key="12">
    <source>
        <dbReference type="ARBA" id="ARBA00023136"/>
    </source>
</evidence>
<evidence type="ECO:0000256" key="11">
    <source>
        <dbReference type="ARBA" id="ARBA00023098"/>
    </source>
</evidence>
<dbReference type="InterPro" id="IPR014430">
    <property type="entry name" value="Scs7"/>
</dbReference>
<keyword evidence="9 14" id="KW-1133">Transmembrane helix</keyword>
<keyword evidence="13" id="KW-0275">Fatty acid biosynthesis</keyword>
<evidence type="ECO:0000256" key="7">
    <source>
        <dbReference type="ARBA" id="ARBA00022832"/>
    </source>
</evidence>
<keyword evidence="8" id="KW-0862">Zinc</keyword>
<proteinExistence type="predicted"/>
<evidence type="ECO:0000256" key="1">
    <source>
        <dbReference type="ARBA" id="ARBA00001947"/>
    </source>
</evidence>
<organism evidence="16 17">
    <name type="scientific">Archangium gephyra</name>
    <dbReference type="NCBI Taxonomy" id="48"/>
    <lineage>
        <taxon>Bacteria</taxon>
        <taxon>Pseudomonadati</taxon>
        <taxon>Myxococcota</taxon>
        <taxon>Myxococcia</taxon>
        <taxon>Myxococcales</taxon>
        <taxon>Cystobacterineae</taxon>
        <taxon>Archangiaceae</taxon>
        <taxon>Archangium</taxon>
    </lineage>
</organism>
<protein>
    <submittedName>
        <fullName evidence="16">Fatty acid hydroxylase</fullName>
    </submittedName>
</protein>
<dbReference type="GO" id="GO:0005506">
    <property type="term" value="F:iron ion binding"/>
    <property type="evidence" value="ECO:0007669"/>
    <property type="project" value="InterPro"/>
</dbReference>
<dbReference type="AlphaFoldDB" id="A0A2W5T3N5"/>
<evidence type="ECO:0000256" key="8">
    <source>
        <dbReference type="ARBA" id="ARBA00022833"/>
    </source>
</evidence>
<feature type="transmembrane region" description="Helical" evidence="14">
    <location>
        <begin position="35"/>
        <end position="54"/>
    </location>
</feature>
<evidence type="ECO:0000256" key="4">
    <source>
        <dbReference type="ARBA" id="ARBA00022692"/>
    </source>
</evidence>
<dbReference type="PANTHER" id="PTHR12863">
    <property type="entry name" value="FATTY ACID HYDROXYLASE"/>
    <property type="match status" value="1"/>
</dbReference>
<sequence>MKANDDEWLKNYVRNTRGRMFKSDFFEFFSKVHPATPFVFWIPLATAILGYGLYNGITRWQVTVPMLVVGFFSWQFLEYFIHRDVFHLFPGPTAHGFHHKYPDDDTRLVMPLTVSIGLATLIGGGLYLVGQHQFTLPYWAGLVYGYLWYDFMHWSTHHRKPLTAWGKKLRDHHMAHHFADPHKNFGLSHMWMDRLLGTDNKREKK</sequence>
<feature type="transmembrane region" description="Helical" evidence="14">
    <location>
        <begin position="108"/>
        <end position="130"/>
    </location>
</feature>
<dbReference type="Pfam" id="PF04116">
    <property type="entry name" value="FA_hydroxylase"/>
    <property type="match status" value="1"/>
</dbReference>
<reference evidence="16 17" key="1">
    <citation type="submission" date="2017-08" db="EMBL/GenBank/DDBJ databases">
        <title>Infants hospitalized years apart are colonized by the same room-sourced microbial strains.</title>
        <authorList>
            <person name="Brooks B."/>
            <person name="Olm M.R."/>
            <person name="Firek B.A."/>
            <person name="Baker R."/>
            <person name="Thomas B.C."/>
            <person name="Morowitz M.J."/>
            <person name="Banfield J.F."/>
        </authorList>
    </citation>
    <scope>NUCLEOTIDE SEQUENCE [LARGE SCALE GENOMIC DNA]</scope>
    <source>
        <strain evidence="16">S2_003_000_R2_14</strain>
    </source>
</reference>
<keyword evidence="11" id="KW-0443">Lipid metabolism</keyword>
<evidence type="ECO:0000313" key="17">
    <source>
        <dbReference type="Proteomes" id="UP000249061"/>
    </source>
</evidence>
<evidence type="ECO:0000313" key="16">
    <source>
        <dbReference type="EMBL" id="PZR06716.1"/>
    </source>
</evidence>
<feature type="domain" description="Fatty acid hydroxylase" evidence="15">
    <location>
        <begin position="68"/>
        <end position="198"/>
    </location>
</feature>
<keyword evidence="3" id="KW-0444">Lipid biosynthesis</keyword>
<evidence type="ECO:0000259" key="15">
    <source>
        <dbReference type="Pfam" id="PF04116"/>
    </source>
</evidence>
<evidence type="ECO:0000256" key="9">
    <source>
        <dbReference type="ARBA" id="ARBA00022989"/>
    </source>
</evidence>
<keyword evidence="5" id="KW-0479">Metal-binding</keyword>
<gene>
    <name evidence="16" type="ORF">DI536_29805</name>
</gene>
<comment type="caution">
    <text evidence="16">The sequence shown here is derived from an EMBL/GenBank/DDBJ whole genome shotgun (WGS) entry which is preliminary data.</text>
</comment>
<evidence type="ECO:0000256" key="5">
    <source>
        <dbReference type="ARBA" id="ARBA00022723"/>
    </source>
</evidence>
<evidence type="ECO:0000256" key="10">
    <source>
        <dbReference type="ARBA" id="ARBA00023002"/>
    </source>
</evidence>
<keyword evidence="6" id="KW-0256">Endoplasmic reticulum</keyword>
<comment type="subcellular location">
    <subcellularLocation>
        <location evidence="2">Endoplasmic reticulum membrane</location>
        <topology evidence="2">Multi-pass membrane protein</topology>
    </subcellularLocation>
</comment>
<keyword evidence="10" id="KW-0560">Oxidoreductase</keyword>
<accession>A0A2W5T3N5</accession>
<evidence type="ECO:0000256" key="6">
    <source>
        <dbReference type="ARBA" id="ARBA00022824"/>
    </source>
</evidence>
<name>A0A2W5T3N5_9BACT</name>